<sequence length="50" mass="5675">MTSSQEFWLLDLKGYSLARQLSLPVDRQRLSTDQRSGLASSAQITFDDEI</sequence>
<dbReference type="AlphaFoldDB" id="A0A820SZA7"/>
<proteinExistence type="predicted"/>
<feature type="non-terminal residue" evidence="1">
    <location>
        <position position="50"/>
    </location>
</feature>
<comment type="caution">
    <text evidence="1">The sequence shown here is derived from an EMBL/GenBank/DDBJ whole genome shotgun (WGS) entry which is preliminary data.</text>
</comment>
<gene>
    <name evidence="1" type="ORF">OKA104_LOCUS54853</name>
</gene>
<evidence type="ECO:0000313" key="2">
    <source>
        <dbReference type="Proteomes" id="UP000663881"/>
    </source>
</evidence>
<protein>
    <submittedName>
        <fullName evidence="1">Uncharacterized protein</fullName>
    </submittedName>
</protein>
<organism evidence="1 2">
    <name type="scientific">Adineta steineri</name>
    <dbReference type="NCBI Taxonomy" id="433720"/>
    <lineage>
        <taxon>Eukaryota</taxon>
        <taxon>Metazoa</taxon>
        <taxon>Spiralia</taxon>
        <taxon>Gnathifera</taxon>
        <taxon>Rotifera</taxon>
        <taxon>Eurotatoria</taxon>
        <taxon>Bdelloidea</taxon>
        <taxon>Adinetida</taxon>
        <taxon>Adinetidae</taxon>
        <taxon>Adineta</taxon>
    </lineage>
</organism>
<accession>A0A820SZA7</accession>
<dbReference type="Proteomes" id="UP000663881">
    <property type="component" value="Unassembled WGS sequence"/>
</dbReference>
<dbReference type="EMBL" id="CAJOAY010037433">
    <property type="protein sequence ID" value="CAF4463897.1"/>
    <property type="molecule type" value="Genomic_DNA"/>
</dbReference>
<evidence type="ECO:0000313" key="1">
    <source>
        <dbReference type="EMBL" id="CAF4463897.1"/>
    </source>
</evidence>
<reference evidence="1" key="1">
    <citation type="submission" date="2021-02" db="EMBL/GenBank/DDBJ databases">
        <authorList>
            <person name="Nowell W R."/>
        </authorList>
    </citation>
    <scope>NUCLEOTIDE SEQUENCE</scope>
</reference>
<name>A0A820SZA7_9BILA</name>